<dbReference type="Pfam" id="PF11706">
    <property type="entry name" value="zf-CGNR"/>
    <property type="match status" value="1"/>
</dbReference>
<dbReference type="InterPro" id="IPR021005">
    <property type="entry name" value="Znf_CGNR"/>
</dbReference>
<proteinExistence type="predicted"/>
<dbReference type="EMBL" id="CP038436">
    <property type="protein sequence ID" value="QBX56527.1"/>
    <property type="molecule type" value="Genomic_DNA"/>
</dbReference>
<dbReference type="AlphaFoldDB" id="A0A4P7IJQ7"/>
<dbReference type="InterPro" id="IPR023286">
    <property type="entry name" value="ABATE_dom_sf"/>
</dbReference>
<gene>
    <name evidence="2" type="ORF">EXE58_14345</name>
</gene>
<keyword evidence="3" id="KW-1185">Reference proteome</keyword>
<organism evidence="2 3">
    <name type="scientific">Nocardioides seonyuensis</name>
    <dbReference type="NCBI Taxonomy" id="2518371"/>
    <lineage>
        <taxon>Bacteria</taxon>
        <taxon>Bacillati</taxon>
        <taxon>Actinomycetota</taxon>
        <taxon>Actinomycetes</taxon>
        <taxon>Propionibacteriales</taxon>
        <taxon>Nocardioidaceae</taxon>
        <taxon>Nocardioides</taxon>
    </lineage>
</organism>
<reference evidence="2 3" key="1">
    <citation type="submission" date="2019-03" db="EMBL/GenBank/DDBJ databases">
        <title>Three New Species of Nocardioides, Nocardioides euryhalodurans sp. nov., Nocardioides seonyuensis sp. nov. and Nocardioides eburneoflavus sp. nov. Iolated from Soil.</title>
        <authorList>
            <person name="Roh S.G."/>
            <person name="Lee C."/>
            <person name="Kim M.-K."/>
            <person name="Kim S.B."/>
        </authorList>
    </citation>
    <scope>NUCLEOTIDE SEQUENCE [LARGE SCALE GENOMIC DNA]</scope>
    <source>
        <strain evidence="2 3">MMS17-SY207-3</strain>
    </source>
</reference>
<dbReference type="PANTHER" id="PTHR35525:SF3">
    <property type="entry name" value="BLL6575 PROTEIN"/>
    <property type="match status" value="1"/>
</dbReference>
<protein>
    <submittedName>
        <fullName evidence="2">CGNR zinc finger domain-containing protein</fullName>
    </submittedName>
</protein>
<dbReference type="RefSeq" id="WP_135268513.1">
    <property type="nucleotide sequence ID" value="NZ_CP038436.1"/>
</dbReference>
<feature type="domain" description="Zinc finger CGNR" evidence="1">
    <location>
        <begin position="134"/>
        <end position="176"/>
    </location>
</feature>
<dbReference type="Pfam" id="PF07336">
    <property type="entry name" value="ABATE"/>
    <property type="match status" value="1"/>
</dbReference>
<sequence length="178" mass="19867">MVFTHDTDAALLAAVSLVNSGDEPGEPLGSVADLTAFLEEWAYTGRIDASDSELDEVRRLRPRLRELLTAERDEAVALVNAMLAEARAVPRLMRHDSWDWHLHAIDQDRPLADRILVETAMAMVDVVRLDEMSRLGTCAADDCDDVVLDLSRNRSRRFCSTTCGNREAVAAYRARQRG</sequence>
<dbReference type="KEGG" id="nsn:EXE58_14345"/>
<evidence type="ECO:0000313" key="2">
    <source>
        <dbReference type="EMBL" id="QBX56527.1"/>
    </source>
</evidence>
<dbReference type="PANTHER" id="PTHR35525">
    <property type="entry name" value="BLL6575 PROTEIN"/>
    <property type="match status" value="1"/>
</dbReference>
<dbReference type="InterPro" id="IPR010852">
    <property type="entry name" value="ABATE"/>
</dbReference>
<dbReference type="Proteomes" id="UP000294853">
    <property type="component" value="Chromosome"/>
</dbReference>
<dbReference type="OrthoDB" id="3531194at2"/>
<evidence type="ECO:0000313" key="3">
    <source>
        <dbReference type="Proteomes" id="UP000294853"/>
    </source>
</evidence>
<dbReference type="Gene3D" id="1.10.3300.10">
    <property type="entry name" value="Jann2411-like domain"/>
    <property type="match status" value="1"/>
</dbReference>
<name>A0A4P7IJQ7_9ACTN</name>
<dbReference type="SUPFAM" id="SSF160904">
    <property type="entry name" value="Jann2411-like"/>
    <property type="match status" value="1"/>
</dbReference>
<accession>A0A4P7IJQ7</accession>
<evidence type="ECO:0000259" key="1">
    <source>
        <dbReference type="Pfam" id="PF11706"/>
    </source>
</evidence>